<dbReference type="SUPFAM" id="SSF54373">
    <property type="entry name" value="FAD-linked reductases, C-terminal domain"/>
    <property type="match status" value="1"/>
</dbReference>
<organism evidence="11 12">
    <name type="scientific">Meganyctiphanes norvegica</name>
    <name type="common">Northern krill</name>
    <name type="synonym">Thysanopoda norvegica</name>
    <dbReference type="NCBI Taxonomy" id="48144"/>
    <lineage>
        <taxon>Eukaryota</taxon>
        <taxon>Metazoa</taxon>
        <taxon>Ecdysozoa</taxon>
        <taxon>Arthropoda</taxon>
        <taxon>Crustacea</taxon>
        <taxon>Multicrustacea</taxon>
        <taxon>Malacostraca</taxon>
        <taxon>Eumalacostraca</taxon>
        <taxon>Eucarida</taxon>
        <taxon>Euphausiacea</taxon>
        <taxon>Euphausiidae</taxon>
        <taxon>Meganyctiphanes</taxon>
    </lineage>
</organism>
<keyword evidence="7 9" id="KW-0274">FAD</keyword>
<comment type="subcellular location">
    <subcellularLocation>
        <location evidence="3">Cytoplasm</location>
        <location evidence="3">Cytosol</location>
    </subcellularLocation>
    <subcellularLocation>
        <location evidence="2">Peroxisome matrix</location>
    </subcellularLocation>
</comment>
<gene>
    <name evidence="11" type="ORF">MNOR_LOCUS14668</name>
</gene>
<evidence type="ECO:0000256" key="2">
    <source>
        <dbReference type="ARBA" id="ARBA00004253"/>
    </source>
</evidence>
<comment type="similarity">
    <text evidence="4">Belongs to the DAMOX/DASOX family.</text>
</comment>
<feature type="binding site" evidence="9">
    <location>
        <position position="308"/>
    </location>
    <ligand>
        <name>D-dopa</name>
        <dbReference type="ChEBI" id="CHEBI:149689"/>
    </ligand>
</feature>
<reference evidence="11 12" key="1">
    <citation type="submission" date="2024-05" db="EMBL/GenBank/DDBJ databases">
        <authorList>
            <person name="Wallberg A."/>
        </authorList>
    </citation>
    <scope>NUCLEOTIDE SEQUENCE [LARGE SCALE GENOMIC DNA]</scope>
</reference>
<dbReference type="SUPFAM" id="SSF51971">
    <property type="entry name" value="Nucleotide-binding domain"/>
    <property type="match status" value="1"/>
</dbReference>
<name>A0AAV2QRU0_MEGNR</name>
<keyword evidence="6" id="KW-0285">Flavoprotein</keyword>
<evidence type="ECO:0000256" key="9">
    <source>
        <dbReference type="PIRSR" id="PIRSR000189-1"/>
    </source>
</evidence>
<dbReference type="GO" id="GO:0071949">
    <property type="term" value="F:FAD binding"/>
    <property type="evidence" value="ECO:0007669"/>
    <property type="project" value="InterPro"/>
</dbReference>
<dbReference type="Gene3D" id="3.40.50.720">
    <property type="entry name" value="NAD(P)-binding Rossmann-like Domain"/>
    <property type="match status" value="1"/>
</dbReference>
<feature type="binding site" evidence="9">
    <location>
        <position position="222"/>
    </location>
    <ligand>
        <name>D-dopa</name>
        <dbReference type="ChEBI" id="CHEBI:149689"/>
    </ligand>
</feature>
<dbReference type="EMBL" id="CAXKWB010008875">
    <property type="protein sequence ID" value="CAL4092854.1"/>
    <property type="molecule type" value="Genomic_DNA"/>
</dbReference>
<dbReference type="Proteomes" id="UP001497623">
    <property type="component" value="Unassembled WGS sequence"/>
</dbReference>
<keyword evidence="8" id="KW-0560">Oxidoreductase</keyword>
<dbReference type="PIRSF" id="PIRSF000189">
    <property type="entry name" value="D-aa_oxidase"/>
    <property type="match status" value="1"/>
</dbReference>
<feature type="binding site" evidence="9">
    <location>
        <begin position="41"/>
        <end position="42"/>
    </location>
    <ligand>
        <name>FAD</name>
        <dbReference type="ChEBI" id="CHEBI:57692"/>
    </ligand>
</feature>
<dbReference type="GO" id="GO:0003884">
    <property type="term" value="F:D-amino-acid oxidase activity"/>
    <property type="evidence" value="ECO:0007669"/>
    <property type="project" value="InterPro"/>
</dbReference>
<sequence>MVEICVVGAGIVGLSTATLLQESLPHAKVTIIAEKFTTETTSDGAAGIFRPGIAFRGPNLEITKQWLNDAYVYFNDILKSTESDQAGIKDISGYIISSKYPTSVRNEFLEAILPDYRPCTEEELQMCPGNWQYGSHFTTLVVDCRRHLPWLTKKFESQGGVIIEQKVNSFEELSNYDLVCNCSGFGARELCGDTLVTPIRGQVFKVSAPWIKEFFYADYDTYIIPGFESVTLGGCRGFDSWNEELCKHDAAAIWERCVSLLPSLKDAKVIREWVGWRPYRPFVRVESEVMTFPSGKTIQVVHNYGHGGYGVMSAPGTSIHAVKIAKEILTPNAKL</sequence>
<evidence type="ECO:0000256" key="3">
    <source>
        <dbReference type="ARBA" id="ARBA00004514"/>
    </source>
</evidence>
<feature type="binding site" evidence="9">
    <location>
        <position position="277"/>
    </location>
    <ligand>
        <name>D-dopa</name>
        <dbReference type="ChEBI" id="CHEBI:149689"/>
    </ligand>
</feature>
<comment type="caution">
    <text evidence="11">The sequence shown here is derived from an EMBL/GenBank/DDBJ whole genome shotgun (WGS) entry which is preliminary data.</text>
</comment>
<proteinExistence type="inferred from homology"/>
<keyword evidence="12" id="KW-1185">Reference proteome</keyword>
<feature type="domain" description="FAD dependent oxidoreductase" evidence="10">
    <location>
        <begin position="4"/>
        <end position="318"/>
    </location>
</feature>
<dbReference type="InterPro" id="IPR006076">
    <property type="entry name" value="FAD-dep_OxRdtase"/>
</dbReference>
<dbReference type="GO" id="GO:0005782">
    <property type="term" value="C:peroxisomal matrix"/>
    <property type="evidence" value="ECO:0007669"/>
    <property type="project" value="UniProtKB-SubCell"/>
</dbReference>
<evidence type="ECO:0000313" key="11">
    <source>
        <dbReference type="EMBL" id="CAL4092854.1"/>
    </source>
</evidence>
<dbReference type="AlphaFoldDB" id="A0AAV2QRU0"/>
<dbReference type="Pfam" id="PF01266">
    <property type="entry name" value="DAO"/>
    <property type="match status" value="1"/>
</dbReference>
<evidence type="ECO:0000256" key="1">
    <source>
        <dbReference type="ARBA" id="ARBA00001974"/>
    </source>
</evidence>
<feature type="binding site" evidence="9">
    <location>
        <position position="167"/>
    </location>
    <ligand>
        <name>FAD</name>
        <dbReference type="ChEBI" id="CHEBI:57692"/>
    </ligand>
</feature>
<dbReference type="GO" id="GO:0005829">
    <property type="term" value="C:cytosol"/>
    <property type="evidence" value="ECO:0007669"/>
    <property type="project" value="UniProtKB-SubCell"/>
</dbReference>
<evidence type="ECO:0000259" key="10">
    <source>
        <dbReference type="Pfam" id="PF01266"/>
    </source>
</evidence>
<evidence type="ECO:0000313" key="12">
    <source>
        <dbReference type="Proteomes" id="UP001497623"/>
    </source>
</evidence>
<evidence type="ECO:0000256" key="5">
    <source>
        <dbReference type="ARBA" id="ARBA00022490"/>
    </source>
</evidence>
<dbReference type="PANTHER" id="PTHR11530">
    <property type="entry name" value="D-AMINO ACID OXIDASE"/>
    <property type="match status" value="1"/>
</dbReference>
<dbReference type="Gene3D" id="3.30.9.10">
    <property type="entry name" value="D-Amino Acid Oxidase, subunit A, domain 2"/>
    <property type="match status" value="1"/>
</dbReference>
<dbReference type="GO" id="GO:0019478">
    <property type="term" value="P:D-amino acid catabolic process"/>
    <property type="evidence" value="ECO:0007669"/>
    <property type="project" value="TreeGrafter"/>
</dbReference>
<evidence type="ECO:0000256" key="7">
    <source>
        <dbReference type="ARBA" id="ARBA00022827"/>
    </source>
</evidence>
<keyword evidence="5" id="KW-0963">Cytoplasm</keyword>
<dbReference type="FunFam" id="3.30.9.10:FF:000004">
    <property type="entry name" value="D-amino-acid oxidase"/>
    <property type="match status" value="1"/>
</dbReference>
<accession>A0AAV2QRU0</accession>
<dbReference type="PANTHER" id="PTHR11530:SF17">
    <property type="entry name" value="RE49860P"/>
    <property type="match status" value="1"/>
</dbReference>
<comment type="cofactor">
    <cofactor evidence="1 9">
        <name>FAD</name>
        <dbReference type="ChEBI" id="CHEBI:57692"/>
    </cofactor>
</comment>
<evidence type="ECO:0000256" key="8">
    <source>
        <dbReference type="ARBA" id="ARBA00023002"/>
    </source>
</evidence>
<protein>
    <recommendedName>
        <fullName evidence="10">FAD dependent oxidoreductase domain-containing protein</fullName>
    </recommendedName>
</protein>
<evidence type="ECO:0000256" key="6">
    <source>
        <dbReference type="ARBA" id="ARBA00022630"/>
    </source>
</evidence>
<dbReference type="InterPro" id="IPR023209">
    <property type="entry name" value="DAO"/>
</dbReference>
<evidence type="ECO:0000256" key="4">
    <source>
        <dbReference type="ARBA" id="ARBA00006730"/>
    </source>
</evidence>